<dbReference type="Gene3D" id="3.40.50.12780">
    <property type="entry name" value="N-terminal domain of ligase-like"/>
    <property type="match status" value="1"/>
</dbReference>
<sequence>MPADEPATATTLVDLLRRQAEKYGDKVAFRFVPDGETEHSALTFHELDLAARSIAAGLQAHGAAGKRVLVVCRPGLDSVAAYFGCLYAGAVAVPVQDRLGRLTQIVPDVKAGFALADEEMQTKLRPTVDGLLKRPLTWLAPDVSVGDPDAWVPPQIDGETTAMLQYTSGSTRAPKGVVLTHANLLANLAAIQQAWGGNDTDVAVYWLPQHHDMGLIGGILAMVYTGCTTVLMSPAHFITRPLRWLQAISRYRATMTTAPNFAYNLCVERSTEEERAALDLSCWTTAMNGAEPVHAATLRAFADAFAPAGFRAQAFMPVYGLAEATLLVTGGSDAPEPTIRHIDRTALGEDRVADADPGDDTAVELVGCGRVRGGQQIVIVDPETRLRRGPDEVGEIWVTGPCVAHGYRGKPEDTEATFGGHLADDGTGPYLRTGDLGFLADGQLFVTGRCKDLIIIRGTNYYPNDIEKTVQTSSRALLAGRGAVFSVEPVEGAGERLVVVQELNRQLAAAIPDLRALLVAAQSAIVRHHGVRAYALMLVEQGAIPTTSSGKIQRRATRQRYLDGEFTALAQWQAPPGSDDDAAGDPALAAQAAAAMQQAVALQFWKSRQG</sequence>
<dbReference type="Pfam" id="PF23024">
    <property type="entry name" value="AMP-dom_DIP2-like"/>
    <property type="match status" value="1"/>
</dbReference>
<evidence type="ECO:0000256" key="3">
    <source>
        <dbReference type="ARBA" id="ARBA00022832"/>
    </source>
</evidence>
<dbReference type="InterPro" id="IPR000873">
    <property type="entry name" value="AMP-dep_synth/lig_dom"/>
</dbReference>
<dbReference type="Gene3D" id="3.30.300.30">
    <property type="match status" value="1"/>
</dbReference>
<dbReference type="InterPro" id="IPR040097">
    <property type="entry name" value="FAAL/FAAC"/>
</dbReference>
<comment type="similarity">
    <text evidence="1">Belongs to the ATP-dependent AMP-binding enzyme family.</text>
</comment>
<dbReference type="SUPFAM" id="SSF56801">
    <property type="entry name" value="Acetyl-CoA synthetase-like"/>
    <property type="match status" value="1"/>
</dbReference>
<evidence type="ECO:0000256" key="1">
    <source>
        <dbReference type="ARBA" id="ARBA00006432"/>
    </source>
</evidence>
<evidence type="ECO:0000259" key="6">
    <source>
        <dbReference type="Pfam" id="PF23024"/>
    </source>
</evidence>
<evidence type="ECO:0000313" key="7">
    <source>
        <dbReference type="EMBL" id="MBS9536048.1"/>
    </source>
</evidence>
<keyword evidence="8" id="KW-1185">Reference proteome</keyword>
<comment type="caution">
    <text evidence="7">The sequence shown here is derived from an EMBL/GenBank/DDBJ whole genome shotgun (WGS) entry which is preliminary data.</text>
</comment>
<name>A0ABS5RR69_9MYCO</name>
<evidence type="ECO:0000256" key="4">
    <source>
        <dbReference type="ARBA" id="ARBA00023098"/>
    </source>
</evidence>
<evidence type="ECO:0000256" key="2">
    <source>
        <dbReference type="ARBA" id="ARBA00022598"/>
    </source>
</evidence>
<dbReference type="PANTHER" id="PTHR22754:SF32">
    <property type="entry name" value="DISCO-INTERACTING PROTEIN 2"/>
    <property type="match status" value="1"/>
</dbReference>
<keyword evidence="2 7" id="KW-0436">Ligase</keyword>
<dbReference type="PANTHER" id="PTHR22754">
    <property type="entry name" value="DISCO-INTERACTING PROTEIN 2 DIP2 -RELATED"/>
    <property type="match status" value="1"/>
</dbReference>
<proteinExistence type="inferred from homology"/>
<dbReference type="GO" id="GO:0016874">
    <property type="term" value="F:ligase activity"/>
    <property type="evidence" value="ECO:0007669"/>
    <property type="project" value="UniProtKB-KW"/>
</dbReference>
<keyword evidence="4" id="KW-0443">Lipid metabolism</keyword>
<dbReference type="InterPro" id="IPR042099">
    <property type="entry name" value="ANL_N_sf"/>
</dbReference>
<dbReference type="Proteomes" id="UP001519535">
    <property type="component" value="Unassembled WGS sequence"/>
</dbReference>
<keyword evidence="3" id="KW-0276">Fatty acid metabolism</keyword>
<gene>
    <name evidence="7" type="ORF">KIH27_20915</name>
</gene>
<dbReference type="RefSeq" id="WP_214094894.1">
    <property type="nucleotide sequence ID" value="NZ_JAHCLR010000074.1"/>
</dbReference>
<dbReference type="InterPro" id="IPR045851">
    <property type="entry name" value="AMP-bd_C_sf"/>
</dbReference>
<accession>A0ABS5RR69</accession>
<organism evidence="7 8">
    <name type="scientific">Mycolicibacter acidiphilus</name>
    <dbReference type="NCBI Taxonomy" id="2835306"/>
    <lineage>
        <taxon>Bacteria</taxon>
        <taxon>Bacillati</taxon>
        <taxon>Actinomycetota</taxon>
        <taxon>Actinomycetes</taxon>
        <taxon>Mycobacteriales</taxon>
        <taxon>Mycobacteriaceae</taxon>
        <taxon>Mycolicibacter</taxon>
    </lineage>
</organism>
<dbReference type="Pfam" id="PF00501">
    <property type="entry name" value="AMP-binding"/>
    <property type="match status" value="1"/>
</dbReference>
<evidence type="ECO:0000313" key="8">
    <source>
        <dbReference type="Proteomes" id="UP001519535"/>
    </source>
</evidence>
<protein>
    <submittedName>
        <fullName evidence="7">Fatty acyl-AMP ligase</fullName>
    </submittedName>
</protein>
<dbReference type="EMBL" id="JAHCLR010000074">
    <property type="protein sequence ID" value="MBS9536048.1"/>
    <property type="molecule type" value="Genomic_DNA"/>
</dbReference>
<dbReference type="CDD" id="cd05931">
    <property type="entry name" value="FAAL"/>
    <property type="match status" value="1"/>
</dbReference>
<reference evidence="7 8" key="1">
    <citation type="submission" date="2021-05" db="EMBL/GenBank/DDBJ databases">
        <title>Mycobacterium acidophilum sp. nov., an extremely acid-tolerant member of the genus Mycobacterium.</title>
        <authorList>
            <person name="Xia J."/>
        </authorList>
    </citation>
    <scope>NUCLEOTIDE SEQUENCE [LARGE SCALE GENOMIC DNA]</scope>
    <source>
        <strain evidence="7 8">M1</strain>
    </source>
</reference>
<feature type="domain" description="AMP-binding enzyme C-terminal" evidence="6">
    <location>
        <begin position="452"/>
        <end position="570"/>
    </location>
</feature>
<evidence type="ECO:0000259" key="5">
    <source>
        <dbReference type="Pfam" id="PF00501"/>
    </source>
</evidence>
<dbReference type="InterPro" id="IPR025110">
    <property type="entry name" value="AMP-bd_C"/>
</dbReference>
<feature type="domain" description="AMP-dependent synthetase/ligase" evidence="5">
    <location>
        <begin position="16"/>
        <end position="407"/>
    </location>
</feature>